<dbReference type="RefSeq" id="WP_137057194.1">
    <property type="nucleotide sequence ID" value="NZ_SZOD01000131.1"/>
</dbReference>
<feature type="transmembrane region" description="Helical" evidence="1">
    <location>
        <begin position="70"/>
        <end position="93"/>
    </location>
</feature>
<organism evidence="2 3">
    <name type="scientific">Bacillus mycoides</name>
    <dbReference type="NCBI Taxonomy" id="1405"/>
    <lineage>
        <taxon>Bacteria</taxon>
        <taxon>Bacillati</taxon>
        <taxon>Bacillota</taxon>
        <taxon>Bacilli</taxon>
        <taxon>Bacillales</taxon>
        <taxon>Bacillaceae</taxon>
        <taxon>Bacillus</taxon>
        <taxon>Bacillus cereus group</taxon>
    </lineage>
</organism>
<feature type="transmembrane region" description="Helical" evidence="1">
    <location>
        <begin position="6"/>
        <end position="27"/>
    </location>
</feature>
<protein>
    <submittedName>
        <fullName evidence="2">Uncharacterized protein</fullName>
    </submittedName>
</protein>
<sequence length="98" mass="11455">MTWFVILGFMIILSISGFKFPSIHIIFKIDSATKAVSSWSFVNKINFQTLKELIKRQNKNTIKSLTIGELFIPLSIFNTLFSKTLFFLLLFFYSQYLN</sequence>
<dbReference type="Proteomes" id="UP000305524">
    <property type="component" value="Unassembled WGS sequence"/>
</dbReference>
<proteinExistence type="predicted"/>
<accession>A0A4U3AFM2</accession>
<dbReference type="EMBL" id="SZOD01000131">
    <property type="protein sequence ID" value="TKI86352.1"/>
    <property type="molecule type" value="Genomic_DNA"/>
</dbReference>
<keyword evidence="1" id="KW-1133">Transmembrane helix</keyword>
<comment type="caution">
    <text evidence="2">The sequence shown here is derived from an EMBL/GenBank/DDBJ whole genome shotgun (WGS) entry which is preliminary data.</text>
</comment>
<reference evidence="2 3" key="1">
    <citation type="journal article" date="2019" name="Environ. Microbiol.">
        <title>An active ?-lactamase is a part of an orchestrated cell wall stress resistance network of Bacillus subtilis and related rhizosphere species.</title>
        <authorList>
            <person name="Bucher T."/>
            <person name="Keren-Paz A."/>
            <person name="Hausser J."/>
            <person name="Olender T."/>
            <person name="Cytryn E."/>
            <person name="Kolodkin-Gal I."/>
        </authorList>
    </citation>
    <scope>NUCLEOTIDE SEQUENCE [LARGE SCALE GENOMIC DNA]</scope>
    <source>
        <strain evidence="2 3">I186</strain>
    </source>
</reference>
<dbReference type="AlphaFoldDB" id="A0A4U3AFM2"/>
<evidence type="ECO:0000313" key="3">
    <source>
        <dbReference type="Proteomes" id="UP000305524"/>
    </source>
</evidence>
<keyword evidence="1" id="KW-0472">Membrane</keyword>
<keyword evidence="1" id="KW-0812">Transmembrane</keyword>
<gene>
    <name evidence="2" type="ORF">FC701_06170</name>
</gene>
<evidence type="ECO:0000256" key="1">
    <source>
        <dbReference type="SAM" id="Phobius"/>
    </source>
</evidence>
<evidence type="ECO:0000313" key="2">
    <source>
        <dbReference type="EMBL" id="TKI86352.1"/>
    </source>
</evidence>
<name>A0A4U3AFM2_BACMY</name>